<dbReference type="InterPro" id="IPR051010">
    <property type="entry name" value="BCAA_transport"/>
</dbReference>
<dbReference type="InterPro" id="IPR028082">
    <property type="entry name" value="Peripla_BP_I"/>
</dbReference>
<dbReference type="Proteomes" id="UP000199071">
    <property type="component" value="Unassembled WGS sequence"/>
</dbReference>
<dbReference type="Gene3D" id="3.40.50.2300">
    <property type="match status" value="2"/>
</dbReference>
<keyword evidence="7" id="KW-1185">Reference proteome</keyword>
<dbReference type="PROSITE" id="PS51257">
    <property type="entry name" value="PROKAR_LIPOPROTEIN"/>
    <property type="match status" value="1"/>
</dbReference>
<gene>
    <name evidence="6" type="ORF">SAMN02982931_01697</name>
</gene>
<comment type="similarity">
    <text evidence="1">Belongs to the leucine-binding protein family.</text>
</comment>
<keyword evidence="2 4" id="KW-0732">Signal</keyword>
<proteinExistence type="inferred from homology"/>
<keyword evidence="3" id="KW-0813">Transport</keyword>
<evidence type="ECO:0000259" key="5">
    <source>
        <dbReference type="Pfam" id="PF13458"/>
    </source>
</evidence>
<accession>A0A1G6BPN0</accession>
<evidence type="ECO:0000313" key="7">
    <source>
        <dbReference type="Proteomes" id="UP000199071"/>
    </source>
</evidence>
<dbReference type="STRING" id="665467.SAMN02982931_01697"/>
<feature type="signal peptide" evidence="4">
    <location>
        <begin position="1"/>
        <end position="24"/>
    </location>
</feature>
<keyword evidence="3" id="KW-0029">Amino-acid transport</keyword>
<dbReference type="RefSeq" id="WP_175478350.1">
    <property type="nucleotide sequence ID" value="NZ_FMXQ01000003.1"/>
</dbReference>
<evidence type="ECO:0000256" key="2">
    <source>
        <dbReference type="ARBA" id="ARBA00022729"/>
    </source>
</evidence>
<evidence type="ECO:0000256" key="3">
    <source>
        <dbReference type="ARBA" id="ARBA00022970"/>
    </source>
</evidence>
<evidence type="ECO:0000256" key="4">
    <source>
        <dbReference type="SAM" id="SignalP"/>
    </source>
</evidence>
<dbReference type="InterPro" id="IPR028081">
    <property type="entry name" value="Leu-bd"/>
</dbReference>
<dbReference type="PANTHER" id="PTHR30483">
    <property type="entry name" value="LEUCINE-SPECIFIC-BINDING PROTEIN"/>
    <property type="match status" value="1"/>
</dbReference>
<organism evidence="6 7">
    <name type="scientific">Bauldia litoralis</name>
    <dbReference type="NCBI Taxonomy" id="665467"/>
    <lineage>
        <taxon>Bacteria</taxon>
        <taxon>Pseudomonadati</taxon>
        <taxon>Pseudomonadota</taxon>
        <taxon>Alphaproteobacteria</taxon>
        <taxon>Hyphomicrobiales</taxon>
        <taxon>Kaistiaceae</taxon>
        <taxon>Bauldia</taxon>
    </lineage>
</organism>
<dbReference type="SUPFAM" id="SSF53822">
    <property type="entry name" value="Periplasmic binding protein-like I"/>
    <property type="match status" value="1"/>
</dbReference>
<evidence type="ECO:0000256" key="1">
    <source>
        <dbReference type="ARBA" id="ARBA00010062"/>
    </source>
</evidence>
<feature type="chain" id="PRO_5011614381" evidence="4">
    <location>
        <begin position="25"/>
        <end position="396"/>
    </location>
</feature>
<name>A0A1G6BPN0_9HYPH</name>
<reference evidence="6 7" key="1">
    <citation type="submission" date="2016-10" db="EMBL/GenBank/DDBJ databases">
        <authorList>
            <person name="de Groot N.N."/>
        </authorList>
    </citation>
    <scope>NUCLEOTIDE SEQUENCE [LARGE SCALE GENOMIC DNA]</scope>
    <source>
        <strain evidence="6 7">ATCC 35022</strain>
    </source>
</reference>
<sequence length="396" mass="40886">MPGLIRSFAGRARLWAIVAGVALAACSPTTLLNPPPGGSAGGPVDGEVIGTGPTRVALLLPLSANGNAGQVAKDMRNSAELALREFQSTSIQILVKDDRGTPDGARAAASAAVAEGAQIILGPLFAESVTAAASVAKPANIPVVAFSTDSSTASKGVYLMSFLPQSDVDRIVRYASGQGRTSYAALLPANAYGAVVEASLQRAVANAGGRVIATEKYNLDRTSMQEKATKIANIVKQGTVNAVFIPDGGEAAPFLAQVLAANGVGQAQVKFLGSGQWDDPRVIRESNLNSAWFPGPDLVGFRAYAARFKAAYGKDPLRTASLAYDAVSLAAGLSGRFGAQAFTEKVLTTSSGFVGVDGAFRFRPDGLNQRALAVYQIERDQLGVLAPAPKNFSAGF</sequence>
<dbReference type="EMBL" id="FMXQ01000003">
    <property type="protein sequence ID" value="SDB22547.1"/>
    <property type="molecule type" value="Genomic_DNA"/>
</dbReference>
<dbReference type="AlphaFoldDB" id="A0A1G6BPN0"/>
<dbReference type="PANTHER" id="PTHR30483:SF6">
    <property type="entry name" value="PERIPLASMIC BINDING PROTEIN OF ABC TRANSPORTER FOR NATURAL AMINO ACIDS"/>
    <property type="match status" value="1"/>
</dbReference>
<dbReference type="GO" id="GO:0006865">
    <property type="term" value="P:amino acid transport"/>
    <property type="evidence" value="ECO:0007669"/>
    <property type="project" value="UniProtKB-KW"/>
</dbReference>
<feature type="domain" description="Leucine-binding protein" evidence="5">
    <location>
        <begin position="54"/>
        <end position="379"/>
    </location>
</feature>
<dbReference type="Pfam" id="PF13458">
    <property type="entry name" value="Peripla_BP_6"/>
    <property type="match status" value="1"/>
</dbReference>
<dbReference type="CDD" id="cd06339">
    <property type="entry name" value="PBP1_YraM_LppC_lipoprotein-like"/>
    <property type="match status" value="1"/>
</dbReference>
<protein>
    <submittedName>
        <fullName evidence="6">ABC-type branched-chain amino acid transport system, substrate-binding protein</fullName>
    </submittedName>
</protein>
<evidence type="ECO:0000313" key="6">
    <source>
        <dbReference type="EMBL" id="SDB22547.1"/>
    </source>
</evidence>